<protein>
    <submittedName>
        <fullName evidence="2">Uncharacterized protein</fullName>
    </submittedName>
</protein>
<accession>A0AAE1HNS8</accession>
<reference evidence="2" key="2">
    <citation type="journal article" date="2023" name="BMC Genomics">
        <title>Pest status, molecular evolution, and epigenetic factors derived from the genome assembly of Frankliniella fusca, a thysanopteran phytovirus vector.</title>
        <authorList>
            <person name="Catto M.A."/>
            <person name="Labadie P.E."/>
            <person name="Jacobson A.L."/>
            <person name="Kennedy G.G."/>
            <person name="Srinivasan R."/>
            <person name="Hunt B.G."/>
        </authorList>
    </citation>
    <scope>NUCLEOTIDE SEQUENCE</scope>
    <source>
        <strain evidence="2">PL_HMW_Pooled</strain>
    </source>
</reference>
<name>A0AAE1HNS8_9NEOP</name>
<reference evidence="2" key="1">
    <citation type="submission" date="2021-07" db="EMBL/GenBank/DDBJ databases">
        <authorList>
            <person name="Catto M.A."/>
            <person name="Jacobson A."/>
            <person name="Kennedy G."/>
            <person name="Labadie P."/>
            <person name="Hunt B.G."/>
            <person name="Srinivasan R."/>
        </authorList>
    </citation>
    <scope>NUCLEOTIDE SEQUENCE</scope>
    <source>
        <strain evidence="2">PL_HMW_Pooled</strain>
        <tissue evidence="2">Head</tissue>
    </source>
</reference>
<proteinExistence type="predicted"/>
<feature type="region of interest" description="Disordered" evidence="1">
    <location>
        <begin position="1"/>
        <end position="22"/>
    </location>
</feature>
<feature type="region of interest" description="Disordered" evidence="1">
    <location>
        <begin position="97"/>
        <end position="119"/>
    </location>
</feature>
<evidence type="ECO:0000313" key="3">
    <source>
        <dbReference type="Proteomes" id="UP001219518"/>
    </source>
</evidence>
<dbReference type="Proteomes" id="UP001219518">
    <property type="component" value="Unassembled WGS sequence"/>
</dbReference>
<feature type="region of interest" description="Disordered" evidence="1">
    <location>
        <begin position="54"/>
        <end position="76"/>
    </location>
</feature>
<dbReference type="EMBL" id="JAHWGI010001196">
    <property type="protein sequence ID" value="KAK3924692.1"/>
    <property type="molecule type" value="Genomic_DNA"/>
</dbReference>
<feature type="compositionally biased region" description="Polar residues" evidence="1">
    <location>
        <begin position="55"/>
        <end position="67"/>
    </location>
</feature>
<comment type="caution">
    <text evidence="2">The sequence shown here is derived from an EMBL/GenBank/DDBJ whole genome shotgun (WGS) entry which is preliminary data.</text>
</comment>
<evidence type="ECO:0000256" key="1">
    <source>
        <dbReference type="SAM" id="MobiDB-lite"/>
    </source>
</evidence>
<feature type="compositionally biased region" description="Polar residues" evidence="1">
    <location>
        <begin position="100"/>
        <end position="112"/>
    </location>
</feature>
<gene>
    <name evidence="2" type="ORF">KUF71_012826</name>
</gene>
<feature type="compositionally biased region" description="Polar residues" evidence="1">
    <location>
        <begin position="1"/>
        <end position="13"/>
    </location>
</feature>
<dbReference type="AlphaFoldDB" id="A0AAE1HNS8"/>
<sequence>MSDPLSSVVTHSHPSLMFPLNGRSETFNGLDLKIGSEQVGEQIECAGQVWDGPLHNQQQSHYQQPVPSSKRKLSANKTHHIEHYDDTEEMGKIEVFSDKSPVQNMNQANTKISMGRKLS</sequence>
<evidence type="ECO:0000313" key="2">
    <source>
        <dbReference type="EMBL" id="KAK3924692.1"/>
    </source>
</evidence>
<keyword evidence="3" id="KW-1185">Reference proteome</keyword>
<organism evidence="2 3">
    <name type="scientific">Frankliniella fusca</name>
    <dbReference type="NCBI Taxonomy" id="407009"/>
    <lineage>
        <taxon>Eukaryota</taxon>
        <taxon>Metazoa</taxon>
        <taxon>Ecdysozoa</taxon>
        <taxon>Arthropoda</taxon>
        <taxon>Hexapoda</taxon>
        <taxon>Insecta</taxon>
        <taxon>Pterygota</taxon>
        <taxon>Neoptera</taxon>
        <taxon>Paraneoptera</taxon>
        <taxon>Thysanoptera</taxon>
        <taxon>Terebrantia</taxon>
        <taxon>Thripoidea</taxon>
        <taxon>Thripidae</taxon>
        <taxon>Frankliniella</taxon>
    </lineage>
</organism>